<proteinExistence type="predicted"/>
<protein>
    <recommendedName>
        <fullName evidence="3">DUF3168 domain-containing protein</fullName>
    </recommendedName>
</protein>
<dbReference type="Proteomes" id="UP000183447">
    <property type="component" value="Unassembled WGS sequence"/>
</dbReference>
<evidence type="ECO:0000313" key="1">
    <source>
        <dbReference type="EMBL" id="SFZ85877.1"/>
    </source>
</evidence>
<dbReference type="InterPro" id="IPR053745">
    <property type="entry name" value="Viral_Tail_Comp_sf"/>
</dbReference>
<evidence type="ECO:0000313" key="2">
    <source>
        <dbReference type="Proteomes" id="UP000183447"/>
    </source>
</evidence>
<reference evidence="1 2" key="1">
    <citation type="submission" date="2016-11" db="EMBL/GenBank/DDBJ databases">
        <authorList>
            <person name="Jaros S."/>
            <person name="Januszkiewicz K."/>
            <person name="Wedrychowicz H."/>
        </authorList>
    </citation>
    <scope>NUCLEOTIDE SEQUENCE [LARGE SCALE GENOMIC DNA]</scope>
    <source>
        <strain evidence="1 2">ATCC 23634</strain>
    </source>
</reference>
<dbReference type="STRING" id="665118.SAMN02983003_3049"/>
<dbReference type="OrthoDB" id="7630456at2"/>
<sequence>MTHPILALQGALRAAFADDAVLVALIGADGVFDAPPRGREPPYVTIFRHDIAPRDGDLAPGHTHRLVLQAWAAGPSRKEALAIVDRLVAVALDAPLAPDGLAVTLRRHERTETAIDARTGRARATLTLGLFTEPSA</sequence>
<dbReference type="EMBL" id="FPKU01000003">
    <property type="protein sequence ID" value="SFZ85877.1"/>
    <property type="molecule type" value="Genomic_DNA"/>
</dbReference>
<organism evidence="1 2">
    <name type="scientific">Devosia enhydra</name>
    <dbReference type="NCBI Taxonomy" id="665118"/>
    <lineage>
        <taxon>Bacteria</taxon>
        <taxon>Pseudomonadati</taxon>
        <taxon>Pseudomonadota</taxon>
        <taxon>Alphaproteobacteria</taxon>
        <taxon>Hyphomicrobiales</taxon>
        <taxon>Devosiaceae</taxon>
        <taxon>Devosia</taxon>
    </lineage>
</organism>
<accession>A0A1K2I0F9</accession>
<gene>
    <name evidence="1" type="ORF">SAMN02983003_3049</name>
</gene>
<dbReference type="RefSeq" id="WP_072345054.1">
    <property type="nucleotide sequence ID" value="NZ_FPKU01000003.1"/>
</dbReference>
<dbReference type="Pfam" id="PF11367">
    <property type="entry name" value="Tail_completion_gp17"/>
    <property type="match status" value="1"/>
</dbReference>
<dbReference type="AlphaFoldDB" id="A0A1K2I0F9"/>
<evidence type="ECO:0008006" key="3">
    <source>
        <dbReference type="Google" id="ProtNLM"/>
    </source>
</evidence>
<keyword evidence="2" id="KW-1185">Reference proteome</keyword>
<name>A0A1K2I0F9_9HYPH</name>
<dbReference type="InterPro" id="IPR021508">
    <property type="entry name" value="Gp17-like"/>
</dbReference>
<dbReference type="Gene3D" id="3.30.2000.30">
    <property type="match status" value="1"/>
</dbReference>